<sequence>MVLDGARITKLCVSSYANPGGDGDLYLLPLPHFSPPQEAPSEVGGTGSGAVFLGSTGSGDVTKGTRRMAVLMAPDPAPRSDSGSEGDKRSDSGGGRSGAVVLMTF</sequence>
<keyword evidence="3" id="KW-1185">Reference proteome</keyword>
<evidence type="ECO:0000313" key="2">
    <source>
        <dbReference type="EnsemblPlants" id="ONIVA06G22130.1"/>
    </source>
</evidence>
<reference evidence="2" key="2">
    <citation type="submission" date="2018-04" db="EMBL/GenBank/DDBJ databases">
        <title>OnivRS2 (Oryza nivara Reference Sequence Version 2).</title>
        <authorList>
            <person name="Zhang J."/>
            <person name="Kudrna D."/>
            <person name="Lee S."/>
            <person name="Talag J."/>
            <person name="Rajasekar S."/>
            <person name="Welchert J."/>
            <person name="Hsing Y.-I."/>
            <person name="Wing R.A."/>
        </authorList>
    </citation>
    <scope>NUCLEOTIDE SEQUENCE [LARGE SCALE GENOMIC DNA]</scope>
    <source>
        <strain evidence="2">SL10</strain>
    </source>
</reference>
<accession>A0A0E0HSI5</accession>
<dbReference type="EnsemblPlants" id="ONIVA06G22130.1">
    <property type="protein sequence ID" value="ONIVA06G22130.1"/>
    <property type="gene ID" value="ONIVA06G22130"/>
</dbReference>
<evidence type="ECO:0000256" key="1">
    <source>
        <dbReference type="SAM" id="MobiDB-lite"/>
    </source>
</evidence>
<proteinExistence type="predicted"/>
<name>A0A0E0HSI5_ORYNI</name>
<dbReference type="HOGENOM" id="CLU_2240944_0_0_1"/>
<reference evidence="2" key="1">
    <citation type="submission" date="2015-04" db="UniProtKB">
        <authorList>
            <consortium name="EnsemblPlants"/>
        </authorList>
    </citation>
    <scope>IDENTIFICATION</scope>
    <source>
        <strain evidence="2">SL10</strain>
    </source>
</reference>
<feature type="region of interest" description="Disordered" evidence="1">
    <location>
        <begin position="29"/>
        <end position="105"/>
    </location>
</feature>
<dbReference type="AlphaFoldDB" id="A0A0E0HSI5"/>
<dbReference type="Proteomes" id="UP000006591">
    <property type="component" value="Chromosome 6"/>
</dbReference>
<evidence type="ECO:0000313" key="3">
    <source>
        <dbReference type="Proteomes" id="UP000006591"/>
    </source>
</evidence>
<organism evidence="2">
    <name type="scientific">Oryza nivara</name>
    <name type="common">Indian wild rice</name>
    <name type="synonym">Oryza sativa f. spontanea</name>
    <dbReference type="NCBI Taxonomy" id="4536"/>
    <lineage>
        <taxon>Eukaryota</taxon>
        <taxon>Viridiplantae</taxon>
        <taxon>Streptophyta</taxon>
        <taxon>Embryophyta</taxon>
        <taxon>Tracheophyta</taxon>
        <taxon>Spermatophyta</taxon>
        <taxon>Magnoliopsida</taxon>
        <taxon>Liliopsida</taxon>
        <taxon>Poales</taxon>
        <taxon>Poaceae</taxon>
        <taxon>BOP clade</taxon>
        <taxon>Oryzoideae</taxon>
        <taxon>Oryzeae</taxon>
        <taxon>Oryzinae</taxon>
        <taxon>Oryza</taxon>
    </lineage>
</organism>
<protein>
    <submittedName>
        <fullName evidence="2">Uncharacterized protein</fullName>
    </submittedName>
</protein>
<dbReference type="Gramene" id="ONIVA06G22130.1">
    <property type="protein sequence ID" value="ONIVA06G22130.1"/>
    <property type="gene ID" value="ONIVA06G22130"/>
</dbReference>